<reference evidence="3" key="2">
    <citation type="journal article" date="2013" name="PLoS Genet.">
        <title>Comparative genome structure, secondary metabolite, and effector coding capacity across Cochliobolus pathogens.</title>
        <authorList>
            <person name="Condon B.J."/>
            <person name="Leng Y."/>
            <person name="Wu D."/>
            <person name="Bushley K.E."/>
            <person name="Ohm R.A."/>
            <person name="Otillar R."/>
            <person name="Martin J."/>
            <person name="Schackwitz W."/>
            <person name="Grimwood J."/>
            <person name="MohdZainudin N."/>
            <person name="Xue C."/>
            <person name="Wang R."/>
            <person name="Manning V.A."/>
            <person name="Dhillon B."/>
            <person name="Tu Z.J."/>
            <person name="Steffenson B.J."/>
            <person name="Salamov A."/>
            <person name="Sun H."/>
            <person name="Lowry S."/>
            <person name="LaButti K."/>
            <person name="Han J."/>
            <person name="Copeland A."/>
            <person name="Lindquist E."/>
            <person name="Barry K."/>
            <person name="Schmutz J."/>
            <person name="Baker S.E."/>
            <person name="Ciuffetti L.M."/>
            <person name="Grigoriev I.V."/>
            <person name="Zhong S."/>
            <person name="Turgeon B.G."/>
        </authorList>
    </citation>
    <scope>NUCLEOTIDE SEQUENCE [LARGE SCALE GENOMIC DNA]</scope>
    <source>
        <strain evidence="3">ND90Pr / ATCC 201652</strain>
    </source>
</reference>
<organism evidence="2 3">
    <name type="scientific">Cochliobolus sativus (strain ND90Pr / ATCC 201652)</name>
    <name type="common">Common root rot and spot blotch fungus</name>
    <name type="synonym">Bipolaris sorokiniana</name>
    <dbReference type="NCBI Taxonomy" id="665912"/>
    <lineage>
        <taxon>Eukaryota</taxon>
        <taxon>Fungi</taxon>
        <taxon>Dikarya</taxon>
        <taxon>Ascomycota</taxon>
        <taxon>Pezizomycotina</taxon>
        <taxon>Dothideomycetes</taxon>
        <taxon>Pleosporomycetidae</taxon>
        <taxon>Pleosporales</taxon>
        <taxon>Pleosporineae</taxon>
        <taxon>Pleosporaceae</taxon>
        <taxon>Bipolaris</taxon>
    </lineage>
</organism>
<evidence type="ECO:0000313" key="3">
    <source>
        <dbReference type="Proteomes" id="UP000016934"/>
    </source>
</evidence>
<gene>
    <name evidence="2" type="ORF">COCSADRAFT_289601</name>
</gene>
<dbReference type="EMBL" id="KB445639">
    <property type="protein sequence ID" value="EMD67473.1"/>
    <property type="molecule type" value="Genomic_DNA"/>
</dbReference>
<proteinExistence type="predicted"/>
<dbReference type="Proteomes" id="UP000016934">
    <property type="component" value="Unassembled WGS sequence"/>
</dbReference>
<feature type="signal peptide" evidence="1">
    <location>
        <begin position="1"/>
        <end position="19"/>
    </location>
</feature>
<accession>M2SJW2</accession>
<dbReference type="OMA" id="VSPWSQA"/>
<protein>
    <recommendedName>
        <fullName evidence="4">Secreted protein</fullName>
    </recommendedName>
</protein>
<dbReference type="RefSeq" id="XP_007697124.1">
    <property type="nucleotide sequence ID" value="XM_007698934.1"/>
</dbReference>
<dbReference type="HOGENOM" id="CLU_2687643_0_0_1"/>
<keyword evidence="3" id="KW-1185">Reference proteome</keyword>
<evidence type="ECO:0008006" key="4">
    <source>
        <dbReference type="Google" id="ProtNLM"/>
    </source>
</evidence>
<name>M2SJW2_COCSN</name>
<keyword evidence="1" id="KW-0732">Signal</keyword>
<evidence type="ECO:0000313" key="2">
    <source>
        <dbReference type="EMBL" id="EMD67473.1"/>
    </source>
</evidence>
<sequence length="78" mass="8192">MMAQTVAALLLLPTTTTMAMTTRTRHCHALLPLMRRVKVLSEAGYSRVVSSGVVSCQVVVGHGIPAGLSSAVSPWSQA</sequence>
<dbReference type="GeneID" id="19135957"/>
<reference evidence="2 3" key="1">
    <citation type="journal article" date="2012" name="PLoS Pathog.">
        <title>Diverse lifestyles and strategies of plant pathogenesis encoded in the genomes of eighteen Dothideomycetes fungi.</title>
        <authorList>
            <person name="Ohm R.A."/>
            <person name="Feau N."/>
            <person name="Henrissat B."/>
            <person name="Schoch C.L."/>
            <person name="Horwitz B.A."/>
            <person name="Barry K.W."/>
            <person name="Condon B.J."/>
            <person name="Copeland A.C."/>
            <person name="Dhillon B."/>
            <person name="Glaser F."/>
            <person name="Hesse C.N."/>
            <person name="Kosti I."/>
            <person name="LaButti K."/>
            <person name="Lindquist E.A."/>
            <person name="Lucas S."/>
            <person name="Salamov A.A."/>
            <person name="Bradshaw R.E."/>
            <person name="Ciuffetti L."/>
            <person name="Hamelin R.C."/>
            <person name="Kema G.H.J."/>
            <person name="Lawrence C."/>
            <person name="Scott J.A."/>
            <person name="Spatafora J.W."/>
            <person name="Turgeon B.G."/>
            <person name="de Wit P.J.G.M."/>
            <person name="Zhong S."/>
            <person name="Goodwin S.B."/>
            <person name="Grigoriev I.V."/>
        </authorList>
    </citation>
    <scope>NUCLEOTIDE SEQUENCE [LARGE SCALE GENOMIC DNA]</scope>
    <source>
        <strain evidence="3">ND90Pr / ATCC 201652</strain>
    </source>
</reference>
<feature type="chain" id="PRO_5004025071" description="Secreted protein" evidence="1">
    <location>
        <begin position="20"/>
        <end position="78"/>
    </location>
</feature>
<dbReference type="KEGG" id="bsc:COCSADRAFT_289601"/>
<evidence type="ECO:0000256" key="1">
    <source>
        <dbReference type="SAM" id="SignalP"/>
    </source>
</evidence>
<dbReference type="AlphaFoldDB" id="M2SJW2"/>